<gene>
    <name evidence="1" type="ORF">RM479_11160</name>
</gene>
<organism evidence="1 2">
    <name type="scientific">Nocardiopsis lambiniae</name>
    <dbReference type="NCBI Taxonomy" id="3075539"/>
    <lineage>
        <taxon>Bacteria</taxon>
        <taxon>Bacillati</taxon>
        <taxon>Actinomycetota</taxon>
        <taxon>Actinomycetes</taxon>
        <taxon>Streptosporangiales</taxon>
        <taxon>Nocardiopsidaceae</taxon>
        <taxon>Nocardiopsis</taxon>
    </lineage>
</organism>
<accession>A0ABU2M8H8</accession>
<sequence>MDEQPESRDPPDDPVRCCQTTRAPVGVCPQQRGDLRRRCVPTDHPTVKDAT</sequence>
<dbReference type="EMBL" id="JAVREP010000006">
    <property type="protein sequence ID" value="MDT0328969.1"/>
    <property type="molecule type" value="Genomic_DNA"/>
</dbReference>
<comment type="caution">
    <text evidence="1">The sequence shown here is derived from an EMBL/GenBank/DDBJ whole genome shotgun (WGS) entry which is preliminary data.</text>
</comment>
<evidence type="ECO:0000313" key="1">
    <source>
        <dbReference type="EMBL" id="MDT0328969.1"/>
    </source>
</evidence>
<protein>
    <submittedName>
        <fullName evidence="1">Uncharacterized protein</fullName>
    </submittedName>
</protein>
<proteinExistence type="predicted"/>
<evidence type="ECO:0000313" key="2">
    <source>
        <dbReference type="Proteomes" id="UP001183390"/>
    </source>
</evidence>
<dbReference type="RefSeq" id="WP_274808306.1">
    <property type="nucleotide sequence ID" value="NZ_JAVREP010000006.1"/>
</dbReference>
<dbReference type="Proteomes" id="UP001183390">
    <property type="component" value="Unassembled WGS sequence"/>
</dbReference>
<keyword evidence="2" id="KW-1185">Reference proteome</keyword>
<name>A0ABU2M8H8_9ACTN</name>
<reference evidence="2" key="1">
    <citation type="submission" date="2023-07" db="EMBL/GenBank/DDBJ databases">
        <title>30 novel species of actinomycetes from the DSMZ collection.</title>
        <authorList>
            <person name="Nouioui I."/>
        </authorList>
    </citation>
    <scope>NUCLEOTIDE SEQUENCE [LARGE SCALE GENOMIC DNA]</scope>
    <source>
        <strain evidence="2">DSM 44743</strain>
    </source>
</reference>